<keyword evidence="3" id="KW-1185">Reference proteome</keyword>
<dbReference type="Proteomes" id="UP001276659">
    <property type="component" value="Unassembled WGS sequence"/>
</dbReference>
<feature type="region of interest" description="Disordered" evidence="1">
    <location>
        <begin position="191"/>
        <end position="225"/>
    </location>
</feature>
<protein>
    <submittedName>
        <fullName evidence="2">Uncharacterized protein</fullName>
    </submittedName>
</protein>
<reference evidence="2" key="1">
    <citation type="submission" date="2022-11" db="EMBL/GenBank/DDBJ databases">
        <title>Chromosomal genome sequence assembly and mating type (MAT) locus characterization of the leprose asexual lichenized fungus Lepraria neglecta (Nyl.) Erichsen.</title>
        <authorList>
            <person name="Allen J.L."/>
            <person name="Pfeffer B."/>
        </authorList>
    </citation>
    <scope>NUCLEOTIDE SEQUENCE</scope>
    <source>
        <strain evidence="2">Allen 5258</strain>
    </source>
</reference>
<sequence length="274" mass="30266">MGNMTGHSKEAFMARSDSLRGTKETRRLLDEMVHGSFASITEAVVFVQRSLDPKLLAKEKKAVKMFPFVATMKGSDEAYSIPAILINAKTELRCDTEDLMNGLAILAPFEDVEGGDFCAPNLARKFTFGAGDICALRGRELRHLTNSWTGAKWYCFVHAFHESVMKQSEKMSEPQLDARASADIKALQAYESGGEANEEEAEEQETILGADSESPFADSNGPAKLSKRKRKTVIYAAKTMIFSSSRSVGRGNRLKDQVEIPIILYPLIVSLRTT</sequence>
<gene>
    <name evidence="2" type="ORF">OEA41_005359</name>
</gene>
<evidence type="ECO:0000256" key="1">
    <source>
        <dbReference type="SAM" id="MobiDB-lite"/>
    </source>
</evidence>
<accession>A0AAE0DGL9</accession>
<feature type="compositionally biased region" description="Acidic residues" evidence="1">
    <location>
        <begin position="196"/>
        <end position="205"/>
    </location>
</feature>
<proteinExistence type="predicted"/>
<comment type="caution">
    <text evidence="2">The sequence shown here is derived from an EMBL/GenBank/DDBJ whole genome shotgun (WGS) entry which is preliminary data.</text>
</comment>
<evidence type="ECO:0000313" key="3">
    <source>
        <dbReference type="Proteomes" id="UP001276659"/>
    </source>
</evidence>
<name>A0AAE0DGL9_9LECA</name>
<dbReference type="EMBL" id="JASNWA010000010">
    <property type="protein sequence ID" value="KAK3168911.1"/>
    <property type="molecule type" value="Genomic_DNA"/>
</dbReference>
<dbReference type="Gene3D" id="3.60.130.30">
    <property type="match status" value="1"/>
</dbReference>
<organism evidence="2 3">
    <name type="scientific">Lepraria neglecta</name>
    <dbReference type="NCBI Taxonomy" id="209136"/>
    <lineage>
        <taxon>Eukaryota</taxon>
        <taxon>Fungi</taxon>
        <taxon>Dikarya</taxon>
        <taxon>Ascomycota</taxon>
        <taxon>Pezizomycotina</taxon>
        <taxon>Lecanoromycetes</taxon>
        <taxon>OSLEUM clade</taxon>
        <taxon>Lecanoromycetidae</taxon>
        <taxon>Lecanorales</taxon>
        <taxon>Lecanorineae</taxon>
        <taxon>Stereocaulaceae</taxon>
        <taxon>Lepraria</taxon>
    </lineage>
</organism>
<dbReference type="AlphaFoldDB" id="A0AAE0DGL9"/>
<evidence type="ECO:0000313" key="2">
    <source>
        <dbReference type="EMBL" id="KAK3168911.1"/>
    </source>
</evidence>